<dbReference type="SUPFAM" id="SSF57850">
    <property type="entry name" value="RING/U-box"/>
    <property type="match status" value="1"/>
</dbReference>
<name>A0A1E4TKT8_9ASCO</name>
<feature type="region of interest" description="Disordered" evidence="2">
    <location>
        <begin position="209"/>
        <end position="230"/>
    </location>
</feature>
<dbReference type="SMART" id="SM00184">
    <property type="entry name" value="RING"/>
    <property type="match status" value="1"/>
</dbReference>
<dbReference type="OrthoDB" id="299997at2759"/>
<proteinExistence type="predicted"/>
<keyword evidence="5" id="KW-1185">Reference proteome</keyword>
<keyword evidence="1" id="KW-0863">Zinc-finger</keyword>
<dbReference type="InterPro" id="IPR013083">
    <property type="entry name" value="Znf_RING/FYVE/PHD"/>
</dbReference>
<keyword evidence="1" id="KW-0862">Zinc</keyword>
<organism evidence="4 5">
    <name type="scientific">Tortispora caseinolytica NRRL Y-17796</name>
    <dbReference type="NCBI Taxonomy" id="767744"/>
    <lineage>
        <taxon>Eukaryota</taxon>
        <taxon>Fungi</taxon>
        <taxon>Dikarya</taxon>
        <taxon>Ascomycota</taxon>
        <taxon>Saccharomycotina</taxon>
        <taxon>Trigonopsidomycetes</taxon>
        <taxon>Trigonopsidales</taxon>
        <taxon>Trigonopsidaceae</taxon>
        <taxon>Tortispora</taxon>
    </lineage>
</organism>
<dbReference type="InterPro" id="IPR001841">
    <property type="entry name" value="Znf_RING"/>
</dbReference>
<keyword evidence="1" id="KW-0479">Metal-binding</keyword>
<dbReference type="AlphaFoldDB" id="A0A1E4TKT8"/>
<evidence type="ECO:0000313" key="4">
    <source>
        <dbReference type="EMBL" id="ODV92363.1"/>
    </source>
</evidence>
<dbReference type="EMBL" id="KV453841">
    <property type="protein sequence ID" value="ODV92363.1"/>
    <property type="molecule type" value="Genomic_DNA"/>
</dbReference>
<dbReference type="PROSITE" id="PS50089">
    <property type="entry name" value="ZF_RING_2"/>
    <property type="match status" value="1"/>
</dbReference>
<evidence type="ECO:0000256" key="2">
    <source>
        <dbReference type="SAM" id="MobiDB-lite"/>
    </source>
</evidence>
<gene>
    <name evidence="4" type="ORF">CANCADRAFT_85717</name>
</gene>
<feature type="compositionally biased region" description="Polar residues" evidence="2">
    <location>
        <begin position="215"/>
        <end position="230"/>
    </location>
</feature>
<accession>A0A1E4TKT8</accession>
<feature type="domain" description="RING-type" evidence="3">
    <location>
        <begin position="47"/>
        <end position="97"/>
    </location>
</feature>
<dbReference type="GO" id="GO:0008270">
    <property type="term" value="F:zinc ion binding"/>
    <property type="evidence" value="ECO:0007669"/>
    <property type="project" value="UniProtKB-KW"/>
</dbReference>
<evidence type="ECO:0000259" key="3">
    <source>
        <dbReference type="PROSITE" id="PS50089"/>
    </source>
</evidence>
<protein>
    <recommendedName>
        <fullName evidence="3">RING-type domain-containing protein</fullName>
    </recommendedName>
</protein>
<dbReference type="Proteomes" id="UP000095023">
    <property type="component" value="Unassembled WGS sequence"/>
</dbReference>
<dbReference type="Gene3D" id="3.30.40.10">
    <property type="entry name" value="Zinc/RING finger domain, C3HC4 (zinc finger)"/>
    <property type="match status" value="1"/>
</dbReference>
<evidence type="ECO:0000313" key="5">
    <source>
        <dbReference type="Proteomes" id="UP000095023"/>
    </source>
</evidence>
<reference evidence="5" key="1">
    <citation type="submission" date="2016-02" db="EMBL/GenBank/DDBJ databases">
        <title>Comparative genomics of biotechnologically important yeasts.</title>
        <authorList>
            <consortium name="DOE Joint Genome Institute"/>
            <person name="Riley R."/>
            <person name="Haridas S."/>
            <person name="Wolfe K.H."/>
            <person name="Lopes M.R."/>
            <person name="Hittinger C.T."/>
            <person name="Goker M."/>
            <person name="Salamov A."/>
            <person name="Wisecaver J."/>
            <person name="Long T.M."/>
            <person name="Aerts A.L."/>
            <person name="Barry K."/>
            <person name="Choi C."/>
            <person name="Clum A."/>
            <person name="Coughlan A.Y."/>
            <person name="Deshpande S."/>
            <person name="Douglass A.P."/>
            <person name="Hanson S.J."/>
            <person name="Klenk H.-P."/>
            <person name="Labutti K."/>
            <person name="Lapidus A."/>
            <person name="Lindquist E."/>
            <person name="Lipzen A."/>
            <person name="Meier-Kolthoff J.P."/>
            <person name="Ohm R.A."/>
            <person name="Otillar R.P."/>
            <person name="Pangilinan J."/>
            <person name="Peng Y."/>
            <person name="Rokas A."/>
            <person name="Rosa C.A."/>
            <person name="Scheuner C."/>
            <person name="Sibirny A.A."/>
            <person name="Slot J.C."/>
            <person name="Stielow J.B."/>
            <person name="Sun H."/>
            <person name="Kurtzman C.P."/>
            <person name="Blackwell M."/>
            <person name="Jeffries T.W."/>
            <person name="Grigoriev I.V."/>
        </authorList>
    </citation>
    <scope>NUCLEOTIDE SEQUENCE [LARGE SCALE GENOMIC DNA]</scope>
    <source>
        <strain evidence="5">NRRL Y-17796</strain>
    </source>
</reference>
<dbReference type="SUPFAM" id="SSF50729">
    <property type="entry name" value="PH domain-like"/>
    <property type="match status" value="1"/>
</dbReference>
<feature type="region of interest" description="Disordered" evidence="2">
    <location>
        <begin position="251"/>
        <end position="275"/>
    </location>
</feature>
<sequence length="942" mass="103720">MTGMRKALKNAFVKSKHHYSHSADLWAKSADSLNARPMSAVQPNMPCCICHESMFFLMPGERPIEYSCGHLAHRDCISDIDIDRFATAAGDDCPRCRPNIAAFATPPPSVVSNPFSPDTAKHSYASPQSNCTIVTGSTPSSMTSSPGKISEPFFTTPTKKKPVSTAFSIAEAERTSYHTDAYSALTPVSMDDSDNEYCCRNNESFHQFLDRDTPSRSSSNADMSGSESSMTLETIRGMLFPEAHRWATRSYSNASSGSVRSSMQPGRQASSSSNSQAFINDPDVFGLTQARHNVLGKGITALLHINVPDIPSQHPRGSIIQDRKSTMTENPRHSGHTSLTLAGRRSIVHNSNNDVILAALRSAVDKNELDLDKYKNLRICSMGRASKDPQKGWSETQLYLFESALVCLQHENNRLCLRGVILVSQHLLSVVEINSTTLKLKLSSAGFEEFYLSFPTNQLLSRWSYALRFRHASLEEEVESLSIQRYKPPVEPRGGPAFTAESISRFAQAGNWMNTNTVLVFPVGGQTSNGVPAGVARWSAIVETIRAVISEASDDDTLSLVLYDIPPEVEPEHGVIGIGPCSCSWTGWDAIISDISSSLNDNICKHIMQGPGLVVERMFGEMGNAKEAANALNLAIRLAKPRSDLGTCEPAGKSFVSSVLFCSEFAFGVDQLEQTTDLPTIYTIDIGDGSRLAQISHETPGGMHTYVKDWFDMPSVAIGCCNSSRALSIKNAVVHLSSTMPLDEINLELEWKSVQVDRVSGSEIILKLGALRLGSKSSVLLSIFEDFSASSTGILHANLSLEMYNGQTLSFSSLPLVCRRDEATTLQECRGNVYQRYAELKVCQALGKVRRYINGQPGKAQQLLKEAKSELIVMLNNRMMDRDLALALMVELDDATKYLYHAHLFEELVEPEVVELMCGIMWQRSIRKDNVLLAQYEITNRR</sequence>
<evidence type="ECO:0000256" key="1">
    <source>
        <dbReference type="PROSITE-ProRule" id="PRU00175"/>
    </source>
</evidence>